<protein>
    <submittedName>
        <fullName evidence="7">NagC family transcriptional regulator</fullName>
    </submittedName>
</protein>
<dbReference type="RefSeq" id="WP_045055299.1">
    <property type="nucleotide sequence ID" value="NZ_CAWMDP010000057.1"/>
</dbReference>
<dbReference type="OrthoDB" id="3821207at2"/>
<dbReference type="GO" id="GO:0032993">
    <property type="term" value="C:protein-DNA complex"/>
    <property type="evidence" value="ECO:0007669"/>
    <property type="project" value="TreeGrafter"/>
</dbReference>
<dbReference type="PROSITE" id="PS50110">
    <property type="entry name" value="RESPONSE_REGULATORY"/>
    <property type="match status" value="1"/>
</dbReference>
<evidence type="ECO:0000256" key="1">
    <source>
        <dbReference type="ARBA" id="ARBA00023015"/>
    </source>
</evidence>
<dbReference type="SUPFAM" id="SSF46894">
    <property type="entry name" value="C-terminal effector domain of the bipartite response regulators"/>
    <property type="match status" value="1"/>
</dbReference>
<dbReference type="InterPro" id="IPR036388">
    <property type="entry name" value="WH-like_DNA-bd_sf"/>
</dbReference>
<evidence type="ECO:0000256" key="2">
    <source>
        <dbReference type="ARBA" id="ARBA00023125"/>
    </source>
</evidence>
<name>A0A0D8ZS08_9CYAN</name>
<dbReference type="GO" id="GO:0000156">
    <property type="term" value="F:phosphorelay response regulator activity"/>
    <property type="evidence" value="ECO:0007669"/>
    <property type="project" value="TreeGrafter"/>
</dbReference>
<dbReference type="PROSITE" id="PS00622">
    <property type="entry name" value="HTH_LUXR_1"/>
    <property type="match status" value="1"/>
</dbReference>
<dbReference type="PRINTS" id="PR00038">
    <property type="entry name" value="HTHLUXR"/>
</dbReference>
<dbReference type="PANTHER" id="PTHR48111:SF67">
    <property type="entry name" value="TRANSCRIPTIONAL REGULATORY PROTEIN TCTD"/>
    <property type="match status" value="1"/>
</dbReference>
<dbReference type="GO" id="GO:0005829">
    <property type="term" value="C:cytosol"/>
    <property type="evidence" value="ECO:0007669"/>
    <property type="project" value="TreeGrafter"/>
</dbReference>
<dbReference type="PROSITE" id="PS50043">
    <property type="entry name" value="HTH_LUXR_2"/>
    <property type="match status" value="1"/>
</dbReference>
<organism evidence="7 8">
    <name type="scientific">Aliterella atlantica CENA595</name>
    <dbReference type="NCBI Taxonomy" id="1618023"/>
    <lineage>
        <taxon>Bacteria</taxon>
        <taxon>Bacillati</taxon>
        <taxon>Cyanobacteriota</taxon>
        <taxon>Cyanophyceae</taxon>
        <taxon>Chroococcidiopsidales</taxon>
        <taxon>Aliterellaceae</taxon>
        <taxon>Aliterella</taxon>
    </lineage>
</organism>
<dbReference type="AlphaFoldDB" id="A0A0D8ZS08"/>
<feature type="domain" description="Response regulatory" evidence="6">
    <location>
        <begin position="11"/>
        <end position="127"/>
    </location>
</feature>
<dbReference type="SUPFAM" id="SSF52172">
    <property type="entry name" value="CheY-like"/>
    <property type="match status" value="1"/>
</dbReference>
<evidence type="ECO:0000256" key="4">
    <source>
        <dbReference type="PROSITE-ProRule" id="PRU00169"/>
    </source>
</evidence>
<keyword evidence="4" id="KW-0597">Phosphoprotein</keyword>
<proteinExistence type="predicted"/>
<dbReference type="PATRIC" id="fig|1618023.3.peg.4851"/>
<feature type="domain" description="HTH luxR-type" evidence="5">
    <location>
        <begin position="152"/>
        <end position="213"/>
    </location>
</feature>
<dbReference type="GO" id="GO:0000976">
    <property type="term" value="F:transcription cis-regulatory region binding"/>
    <property type="evidence" value="ECO:0007669"/>
    <property type="project" value="TreeGrafter"/>
</dbReference>
<dbReference type="InterPro" id="IPR011006">
    <property type="entry name" value="CheY-like_superfamily"/>
</dbReference>
<dbReference type="InterPro" id="IPR039420">
    <property type="entry name" value="WalR-like"/>
</dbReference>
<sequence length="215" mass="24327">MKEPSVKEHKRLLLIDDDPNLILLVKDYLEFRGYEVVTAENGREALDLLESDVPDMIICDVMMPEMDGYTFVSNVRQDDRTSWIPVLFLSAKGQSQDRVKGLNVGADVYMVKPFEPEELVAQVEASLKQAFRQKQQPGDGSDSESKIQVPFDVHLTQTEMKVVQFVARGLANKDIAKELNVSQRTVESHVSNMLGKTGLNNRTELARWAIENQMT</sequence>
<dbReference type="InterPro" id="IPR001789">
    <property type="entry name" value="Sig_transdc_resp-reg_receiver"/>
</dbReference>
<dbReference type="SMART" id="SM00421">
    <property type="entry name" value="HTH_LUXR"/>
    <property type="match status" value="1"/>
</dbReference>
<dbReference type="EMBL" id="JYON01000014">
    <property type="protein sequence ID" value="KJH71132.1"/>
    <property type="molecule type" value="Genomic_DNA"/>
</dbReference>
<gene>
    <name evidence="7" type="ORF">UH38_14045</name>
</gene>
<dbReference type="InterPro" id="IPR016032">
    <property type="entry name" value="Sig_transdc_resp-reg_C-effctor"/>
</dbReference>
<dbReference type="Gene3D" id="1.10.10.10">
    <property type="entry name" value="Winged helix-like DNA-binding domain superfamily/Winged helix DNA-binding domain"/>
    <property type="match status" value="1"/>
</dbReference>
<keyword evidence="8" id="KW-1185">Reference proteome</keyword>
<comment type="caution">
    <text evidence="7">The sequence shown here is derived from an EMBL/GenBank/DDBJ whole genome shotgun (WGS) entry which is preliminary data.</text>
</comment>
<dbReference type="SMART" id="SM00448">
    <property type="entry name" value="REC"/>
    <property type="match status" value="1"/>
</dbReference>
<keyword evidence="3" id="KW-0804">Transcription</keyword>
<dbReference type="GO" id="GO:0006355">
    <property type="term" value="P:regulation of DNA-templated transcription"/>
    <property type="evidence" value="ECO:0007669"/>
    <property type="project" value="InterPro"/>
</dbReference>
<evidence type="ECO:0000259" key="6">
    <source>
        <dbReference type="PROSITE" id="PS50110"/>
    </source>
</evidence>
<evidence type="ECO:0000256" key="3">
    <source>
        <dbReference type="ARBA" id="ARBA00023163"/>
    </source>
</evidence>
<keyword evidence="1" id="KW-0805">Transcription regulation</keyword>
<dbReference type="STRING" id="1618023.UH38_14045"/>
<evidence type="ECO:0000259" key="5">
    <source>
        <dbReference type="PROSITE" id="PS50043"/>
    </source>
</evidence>
<evidence type="ECO:0000313" key="7">
    <source>
        <dbReference type="EMBL" id="KJH71132.1"/>
    </source>
</evidence>
<dbReference type="CDD" id="cd06170">
    <property type="entry name" value="LuxR_C_like"/>
    <property type="match status" value="1"/>
</dbReference>
<feature type="modified residue" description="4-aspartylphosphate" evidence="4">
    <location>
        <position position="60"/>
    </location>
</feature>
<evidence type="ECO:0000313" key="8">
    <source>
        <dbReference type="Proteomes" id="UP000032452"/>
    </source>
</evidence>
<dbReference type="Gene3D" id="3.40.50.2300">
    <property type="match status" value="1"/>
</dbReference>
<keyword evidence="2" id="KW-0238">DNA-binding</keyword>
<reference evidence="7 8" key="1">
    <citation type="submission" date="2015-02" db="EMBL/GenBank/DDBJ databases">
        <title>Draft genome of a novel marine cyanobacterium (Chroococcales) isolated from South Atlantic Ocean.</title>
        <authorList>
            <person name="Rigonato J."/>
            <person name="Alvarenga D.O."/>
            <person name="Branco L.H."/>
            <person name="Varani A.M."/>
            <person name="Brandini F.P."/>
            <person name="Fiore M.F."/>
        </authorList>
    </citation>
    <scope>NUCLEOTIDE SEQUENCE [LARGE SCALE GENOMIC DNA]</scope>
    <source>
        <strain evidence="7 8">CENA595</strain>
    </source>
</reference>
<dbReference type="PANTHER" id="PTHR48111">
    <property type="entry name" value="REGULATOR OF RPOS"/>
    <property type="match status" value="1"/>
</dbReference>
<accession>A0A0D8ZS08</accession>
<dbReference type="InterPro" id="IPR000792">
    <property type="entry name" value="Tscrpt_reg_LuxR_C"/>
</dbReference>
<dbReference type="Proteomes" id="UP000032452">
    <property type="component" value="Unassembled WGS sequence"/>
</dbReference>
<dbReference type="Pfam" id="PF00072">
    <property type="entry name" value="Response_reg"/>
    <property type="match status" value="1"/>
</dbReference>
<dbReference type="CDD" id="cd17574">
    <property type="entry name" value="REC_OmpR"/>
    <property type="match status" value="1"/>
</dbReference>
<dbReference type="Pfam" id="PF00196">
    <property type="entry name" value="GerE"/>
    <property type="match status" value="1"/>
</dbReference>